<dbReference type="RefSeq" id="XP_013256337.1">
    <property type="nucleotide sequence ID" value="XM_013400883.1"/>
</dbReference>
<dbReference type="EMBL" id="AMGV01000012">
    <property type="protein sequence ID" value="KEF53747.1"/>
    <property type="molecule type" value="Genomic_DNA"/>
</dbReference>
<reference evidence="2 3" key="1">
    <citation type="submission" date="2013-03" db="EMBL/GenBank/DDBJ databases">
        <title>The Genome Sequence of Exophiala aquamarina CBS 119918.</title>
        <authorList>
            <consortium name="The Broad Institute Genomics Platform"/>
            <person name="Cuomo C."/>
            <person name="de Hoog S."/>
            <person name="Gorbushina A."/>
            <person name="Walker B."/>
            <person name="Young S.K."/>
            <person name="Zeng Q."/>
            <person name="Gargeya S."/>
            <person name="Fitzgerald M."/>
            <person name="Haas B."/>
            <person name="Abouelleil A."/>
            <person name="Allen A.W."/>
            <person name="Alvarado L."/>
            <person name="Arachchi H.M."/>
            <person name="Berlin A.M."/>
            <person name="Chapman S.B."/>
            <person name="Gainer-Dewar J."/>
            <person name="Goldberg J."/>
            <person name="Griggs A."/>
            <person name="Gujja S."/>
            <person name="Hansen M."/>
            <person name="Howarth C."/>
            <person name="Imamovic A."/>
            <person name="Ireland A."/>
            <person name="Larimer J."/>
            <person name="McCowan C."/>
            <person name="Murphy C."/>
            <person name="Pearson M."/>
            <person name="Poon T.W."/>
            <person name="Priest M."/>
            <person name="Roberts A."/>
            <person name="Saif S."/>
            <person name="Shea T."/>
            <person name="Sisk P."/>
            <person name="Sykes S."/>
            <person name="Wortman J."/>
            <person name="Nusbaum C."/>
            <person name="Birren B."/>
        </authorList>
    </citation>
    <scope>NUCLEOTIDE SEQUENCE [LARGE SCALE GENOMIC DNA]</scope>
    <source>
        <strain evidence="2 3">CBS 119918</strain>
    </source>
</reference>
<protein>
    <submittedName>
        <fullName evidence="2">Uncharacterized protein</fullName>
    </submittedName>
</protein>
<comment type="caution">
    <text evidence="2">The sequence shown here is derived from an EMBL/GenBank/DDBJ whole genome shotgun (WGS) entry which is preliminary data.</text>
</comment>
<dbReference type="STRING" id="1182545.A0A072P240"/>
<evidence type="ECO:0000313" key="3">
    <source>
        <dbReference type="Proteomes" id="UP000027920"/>
    </source>
</evidence>
<feature type="region of interest" description="Disordered" evidence="1">
    <location>
        <begin position="125"/>
        <end position="162"/>
    </location>
</feature>
<proteinExistence type="predicted"/>
<feature type="region of interest" description="Disordered" evidence="1">
    <location>
        <begin position="55"/>
        <end position="109"/>
    </location>
</feature>
<dbReference type="AlphaFoldDB" id="A0A072P240"/>
<evidence type="ECO:0000313" key="2">
    <source>
        <dbReference type="EMBL" id="KEF53747.1"/>
    </source>
</evidence>
<gene>
    <name evidence="2" type="ORF">A1O9_10148</name>
</gene>
<evidence type="ECO:0000256" key="1">
    <source>
        <dbReference type="SAM" id="MobiDB-lite"/>
    </source>
</evidence>
<feature type="compositionally biased region" description="Polar residues" evidence="1">
    <location>
        <begin position="125"/>
        <end position="151"/>
    </location>
</feature>
<sequence length="245" mass="26378">MREATDEALQRLYWACRRGSGFPGPVPDESNGPPSTAAILDALALRPSIEDVGRLGDLQNGVNLSDPPDSLHEHSRRLSSAESPMKEEYLPSPPQSCLSKTSTVHRQNSDSSLATINHTAIVPATSPNMHMSEQLLQSPSRNESSHSNGITNRLGPPYTESSSSLSFDMDAYLDTNSCVMPFPSADPIGTMQNSAQLDISAMMENNHAFQPMDTASSKSSLIDEAYLSPWPGSLAAIYQIAGMAK</sequence>
<dbReference type="GeneID" id="25285053"/>
<dbReference type="Proteomes" id="UP000027920">
    <property type="component" value="Unassembled WGS sequence"/>
</dbReference>
<dbReference type="HOGENOM" id="CLU_074389_1_0_1"/>
<keyword evidence="3" id="KW-1185">Reference proteome</keyword>
<dbReference type="OrthoDB" id="4151048at2759"/>
<feature type="compositionally biased region" description="Polar residues" evidence="1">
    <location>
        <begin position="95"/>
        <end position="109"/>
    </location>
</feature>
<organism evidence="2 3">
    <name type="scientific">Exophiala aquamarina CBS 119918</name>
    <dbReference type="NCBI Taxonomy" id="1182545"/>
    <lineage>
        <taxon>Eukaryota</taxon>
        <taxon>Fungi</taxon>
        <taxon>Dikarya</taxon>
        <taxon>Ascomycota</taxon>
        <taxon>Pezizomycotina</taxon>
        <taxon>Eurotiomycetes</taxon>
        <taxon>Chaetothyriomycetidae</taxon>
        <taxon>Chaetothyriales</taxon>
        <taxon>Herpotrichiellaceae</taxon>
        <taxon>Exophiala</taxon>
    </lineage>
</organism>
<accession>A0A072P240</accession>
<dbReference type="VEuPathDB" id="FungiDB:A1O9_10148"/>
<name>A0A072P240_9EURO</name>